<accession>A0A423U534</accession>
<comment type="caution">
    <text evidence="2">The sequence shown here is derived from an EMBL/GenBank/DDBJ whole genome shotgun (WGS) entry which is preliminary data.</text>
</comment>
<reference evidence="2 3" key="1">
    <citation type="submission" date="2018-04" db="EMBL/GenBank/DDBJ databases">
        <authorList>
            <person name="Zhang X."/>
            <person name="Yuan J."/>
            <person name="Li F."/>
            <person name="Xiang J."/>
        </authorList>
    </citation>
    <scope>NUCLEOTIDE SEQUENCE [LARGE SCALE GENOMIC DNA]</scope>
    <source>
        <tissue evidence="2">Muscle</tissue>
    </source>
</reference>
<feature type="compositionally biased region" description="Basic and acidic residues" evidence="1">
    <location>
        <begin position="278"/>
        <end position="293"/>
    </location>
</feature>
<organism evidence="2 3">
    <name type="scientific">Penaeus vannamei</name>
    <name type="common">Whiteleg shrimp</name>
    <name type="synonym">Litopenaeus vannamei</name>
    <dbReference type="NCBI Taxonomy" id="6689"/>
    <lineage>
        <taxon>Eukaryota</taxon>
        <taxon>Metazoa</taxon>
        <taxon>Ecdysozoa</taxon>
        <taxon>Arthropoda</taxon>
        <taxon>Crustacea</taxon>
        <taxon>Multicrustacea</taxon>
        <taxon>Malacostraca</taxon>
        <taxon>Eumalacostraca</taxon>
        <taxon>Eucarida</taxon>
        <taxon>Decapoda</taxon>
        <taxon>Dendrobranchiata</taxon>
        <taxon>Penaeoidea</taxon>
        <taxon>Penaeidae</taxon>
        <taxon>Penaeus</taxon>
    </lineage>
</organism>
<evidence type="ECO:0000313" key="2">
    <source>
        <dbReference type="EMBL" id="ROT83782.1"/>
    </source>
</evidence>
<gene>
    <name evidence="2" type="ORF">C7M84_022965</name>
</gene>
<reference evidence="2 3" key="2">
    <citation type="submission" date="2019-01" db="EMBL/GenBank/DDBJ databases">
        <title>The decoding of complex shrimp genome reveals the adaptation for benthos swimmer, frequently molting mechanism and breeding impact on genome.</title>
        <authorList>
            <person name="Sun Y."/>
            <person name="Gao Y."/>
            <person name="Yu Y."/>
        </authorList>
    </citation>
    <scope>NUCLEOTIDE SEQUENCE [LARGE SCALE GENOMIC DNA]</scope>
    <source>
        <tissue evidence="2">Muscle</tissue>
    </source>
</reference>
<name>A0A423U534_PENVA</name>
<protein>
    <submittedName>
        <fullName evidence="2">Uncharacterized protein</fullName>
    </submittedName>
</protein>
<evidence type="ECO:0000313" key="3">
    <source>
        <dbReference type="Proteomes" id="UP000283509"/>
    </source>
</evidence>
<feature type="region of interest" description="Disordered" evidence="1">
    <location>
        <begin position="57"/>
        <end position="126"/>
    </location>
</feature>
<dbReference type="Proteomes" id="UP000283509">
    <property type="component" value="Unassembled WGS sequence"/>
</dbReference>
<dbReference type="OrthoDB" id="6372394at2759"/>
<dbReference type="AlphaFoldDB" id="A0A423U534"/>
<dbReference type="EMBL" id="QCYY01000632">
    <property type="protein sequence ID" value="ROT83782.1"/>
    <property type="molecule type" value="Genomic_DNA"/>
</dbReference>
<keyword evidence="3" id="KW-1185">Reference proteome</keyword>
<proteinExistence type="predicted"/>
<feature type="region of interest" description="Disordered" evidence="1">
    <location>
        <begin position="152"/>
        <end position="199"/>
    </location>
</feature>
<sequence>MHSSVSLSPPDLCVCPRWSPLANCEPQDHTSLNECRAGSHVLPRPFPRPFVRIPRSVRPLASPTARVSPEGPRDTMGDLGDFEDEKELSRSVGRHPAGPSGSSRRRRAGSEGEIGHRGTWEFGSQGEIGHRGTWEFDLKSFRSFSDVAQEYSHGEEYGKGGSKPTGGNSDVRAASTTHDRPRRTRKYVSGDTTRAHGRVPYSSDCDGSFVDAGFSDGAAQDETNARHRISGSDPPGNLLVPHTFPADTGISRNTVLNKTTHADVISSADMNRMNKPASHTDNKQIIEKNETRLARKSTHNSVRTDLAGGPSKPRSRLCRPKKRERRYLSSGVPQLGHGRGGGRSNRKAFPKRRLEGGRYSILLRRGQRTAPSAQRDLEGQLVLNMRRVEHHNETRSVYDVEEVVDPEINDCFCEYSSQLKCLGERITKIPSRIVGNVTWFIVRMSSVQHLDVEVMAQYPSLRIM</sequence>
<feature type="compositionally biased region" description="Basic and acidic residues" evidence="1">
    <location>
        <begin position="108"/>
        <end position="119"/>
    </location>
</feature>
<evidence type="ECO:0000256" key="1">
    <source>
        <dbReference type="SAM" id="MobiDB-lite"/>
    </source>
</evidence>
<feature type="compositionally biased region" description="Basic residues" evidence="1">
    <location>
        <begin position="313"/>
        <end position="325"/>
    </location>
</feature>
<feature type="region of interest" description="Disordered" evidence="1">
    <location>
        <begin position="272"/>
        <end position="349"/>
    </location>
</feature>